<evidence type="ECO:0000313" key="11">
    <source>
        <dbReference type="EMBL" id="HAC29958.1"/>
    </source>
</evidence>
<evidence type="ECO:0000256" key="3">
    <source>
        <dbReference type="ARBA" id="ARBA00022989"/>
    </source>
</evidence>
<dbReference type="PANTHER" id="PTHR32089">
    <property type="entry name" value="METHYL-ACCEPTING CHEMOTAXIS PROTEIN MCPB"/>
    <property type="match status" value="1"/>
</dbReference>
<dbReference type="GO" id="GO:0006935">
    <property type="term" value="P:chemotaxis"/>
    <property type="evidence" value="ECO:0007669"/>
    <property type="project" value="InterPro"/>
</dbReference>
<evidence type="ECO:0000256" key="5">
    <source>
        <dbReference type="ARBA" id="ARBA00023224"/>
    </source>
</evidence>
<keyword evidence="4 8" id="KW-0472">Membrane</keyword>
<dbReference type="Gene3D" id="1.10.287.950">
    <property type="entry name" value="Methyl-accepting chemotaxis protein"/>
    <property type="match status" value="1"/>
</dbReference>
<comment type="similarity">
    <text evidence="6">Belongs to the methyl-accepting chemotaxis (MCP) protein family.</text>
</comment>
<proteinExistence type="inferred from homology"/>
<feature type="domain" description="HAMP" evidence="10">
    <location>
        <begin position="204"/>
        <end position="257"/>
    </location>
</feature>
<dbReference type="PRINTS" id="PR00260">
    <property type="entry name" value="CHEMTRNSDUCR"/>
</dbReference>
<dbReference type="PROSITE" id="PS50111">
    <property type="entry name" value="CHEMOTAXIS_TRANSDUC_2"/>
    <property type="match status" value="1"/>
</dbReference>
<dbReference type="GO" id="GO:0016020">
    <property type="term" value="C:membrane"/>
    <property type="evidence" value="ECO:0007669"/>
    <property type="project" value="UniProtKB-SubCell"/>
</dbReference>
<evidence type="ECO:0000313" key="12">
    <source>
        <dbReference type="Proteomes" id="UP000261325"/>
    </source>
</evidence>
<accession>A0A3B8WQR6</accession>
<gene>
    <name evidence="11" type="ORF">DCF82_19445</name>
</gene>
<dbReference type="SUPFAM" id="SSF58104">
    <property type="entry name" value="Methyl-accepting chemotaxis protein (MCP) signaling domain"/>
    <property type="match status" value="1"/>
</dbReference>
<feature type="transmembrane region" description="Helical" evidence="8">
    <location>
        <begin position="12"/>
        <end position="31"/>
    </location>
</feature>
<dbReference type="AlphaFoldDB" id="A0A3B8WQR6"/>
<feature type="domain" description="Methyl-accepting transducer" evidence="9">
    <location>
        <begin position="262"/>
        <end position="498"/>
    </location>
</feature>
<comment type="caution">
    <text evidence="11">The sequence shown here is derived from an EMBL/GenBank/DDBJ whole genome shotgun (WGS) entry which is preliminary data.</text>
</comment>
<evidence type="ECO:0000256" key="7">
    <source>
        <dbReference type="PROSITE-ProRule" id="PRU00284"/>
    </source>
</evidence>
<dbReference type="PROSITE" id="PS50885">
    <property type="entry name" value="HAMP"/>
    <property type="match status" value="1"/>
</dbReference>
<evidence type="ECO:0000256" key="1">
    <source>
        <dbReference type="ARBA" id="ARBA00004370"/>
    </source>
</evidence>
<name>A0A3B8WQR6_MARNT</name>
<comment type="subcellular location">
    <subcellularLocation>
        <location evidence="1">Membrane</location>
    </subcellularLocation>
</comment>
<dbReference type="EMBL" id="DLYI01000270">
    <property type="protein sequence ID" value="HAC29958.1"/>
    <property type="molecule type" value="Genomic_DNA"/>
</dbReference>
<evidence type="ECO:0000259" key="10">
    <source>
        <dbReference type="PROSITE" id="PS50885"/>
    </source>
</evidence>
<dbReference type="InterPro" id="IPR004089">
    <property type="entry name" value="MCPsignal_dom"/>
</dbReference>
<organism evidence="11 12">
    <name type="scientific">Marinobacter nauticus</name>
    <name type="common">Marinobacter hydrocarbonoclasticus</name>
    <name type="synonym">Marinobacter aquaeolei</name>
    <dbReference type="NCBI Taxonomy" id="2743"/>
    <lineage>
        <taxon>Bacteria</taxon>
        <taxon>Pseudomonadati</taxon>
        <taxon>Pseudomonadota</taxon>
        <taxon>Gammaproteobacteria</taxon>
        <taxon>Pseudomonadales</taxon>
        <taxon>Marinobacteraceae</taxon>
        <taxon>Marinobacter</taxon>
    </lineage>
</organism>
<feature type="transmembrane region" description="Helical" evidence="8">
    <location>
        <begin position="183"/>
        <end position="202"/>
    </location>
</feature>
<evidence type="ECO:0000256" key="6">
    <source>
        <dbReference type="ARBA" id="ARBA00029447"/>
    </source>
</evidence>
<keyword evidence="5 7" id="KW-0807">Transducer</keyword>
<sequence length="557" mass="60856">MLTTVRARILAFALLSVAAVAGLTFIAWMIIAKAEHTSQALVGESLEQSWMLVDLEQDHRLLQDLAYKIKAQLLLWDEIDPLFTELERSIPRHWQRIQQNPGLGTWSRDNREQYDRVVALMADMKQGIGQRSYYEVGKIVDFQLFQALEPMLTAITERQRASRDGVTASASELLHYLADQQRFLLGGALVFLALVVAMTLWLRTSVILRLQAMARDVSAMEQNADLTKILAVKGRDEVAGVAGAIEQLVRRFEVFVEDVRSAASGLDARSASLDNGAEALQQTSESTRRQISDVAQSMASIADQASQIEQATEHSAATVMHAVNANSEVREGLANSEKGADHTVEVIGRVSESITALIDATGKIEQVTGVIADIAEQTNLLALNAAIEAARAGESGRGFAVVADEIRGLAQRTHDSTRRIDTMIEELQSETRMVVDVIGQGSAACEQTATMADEARQALTTTLKDMNIIDDCAREVAGATEQQSALAAQVERQAEHLLHLGNQSVQSSESARQESEQLGSNVDQAQLLTSHFLQMLCDKLLNKGAQASTRQFPEPAQ</sequence>
<evidence type="ECO:0000256" key="4">
    <source>
        <dbReference type="ARBA" id="ARBA00023136"/>
    </source>
</evidence>
<reference evidence="11 12" key="1">
    <citation type="journal article" date="2018" name="Nat. Biotechnol.">
        <title>A standardized bacterial taxonomy based on genome phylogeny substantially revises the tree of life.</title>
        <authorList>
            <person name="Parks D.H."/>
            <person name="Chuvochina M."/>
            <person name="Waite D.W."/>
            <person name="Rinke C."/>
            <person name="Skarshewski A."/>
            <person name="Chaumeil P.A."/>
            <person name="Hugenholtz P."/>
        </authorList>
    </citation>
    <scope>NUCLEOTIDE SEQUENCE [LARGE SCALE GENOMIC DNA]</scope>
    <source>
        <strain evidence="11">UBA9049</strain>
    </source>
</reference>
<keyword evidence="2 8" id="KW-0812">Transmembrane</keyword>
<evidence type="ECO:0000256" key="2">
    <source>
        <dbReference type="ARBA" id="ARBA00022692"/>
    </source>
</evidence>
<dbReference type="GO" id="GO:0007165">
    <property type="term" value="P:signal transduction"/>
    <property type="evidence" value="ECO:0007669"/>
    <property type="project" value="UniProtKB-KW"/>
</dbReference>
<dbReference type="Pfam" id="PF00015">
    <property type="entry name" value="MCPsignal"/>
    <property type="match status" value="1"/>
</dbReference>
<protein>
    <submittedName>
        <fullName evidence="11">Methyl-accepting chemotaxis protein</fullName>
    </submittedName>
</protein>
<evidence type="ECO:0000256" key="8">
    <source>
        <dbReference type="SAM" id="Phobius"/>
    </source>
</evidence>
<dbReference type="GO" id="GO:0004888">
    <property type="term" value="F:transmembrane signaling receptor activity"/>
    <property type="evidence" value="ECO:0007669"/>
    <property type="project" value="InterPro"/>
</dbReference>
<dbReference type="Proteomes" id="UP000261325">
    <property type="component" value="Unassembled WGS sequence"/>
</dbReference>
<dbReference type="InterPro" id="IPR004090">
    <property type="entry name" value="Chemotax_Me-accpt_rcpt"/>
</dbReference>
<dbReference type="PANTHER" id="PTHR32089:SF112">
    <property type="entry name" value="LYSOZYME-LIKE PROTEIN-RELATED"/>
    <property type="match status" value="1"/>
</dbReference>
<evidence type="ECO:0000259" key="9">
    <source>
        <dbReference type="PROSITE" id="PS50111"/>
    </source>
</evidence>
<dbReference type="SMART" id="SM00283">
    <property type="entry name" value="MA"/>
    <property type="match status" value="1"/>
</dbReference>
<keyword evidence="3 8" id="KW-1133">Transmembrane helix</keyword>
<dbReference type="InterPro" id="IPR003660">
    <property type="entry name" value="HAMP_dom"/>
</dbReference>